<proteinExistence type="predicted"/>
<dbReference type="EMBL" id="JAAXYH010000005">
    <property type="protein sequence ID" value="NMH65435.1"/>
    <property type="molecule type" value="Genomic_DNA"/>
</dbReference>
<dbReference type="AlphaFoldDB" id="A0A972JJR7"/>
<name>A0A972JJR7_9GAMM</name>
<keyword evidence="1" id="KW-0732">Signal</keyword>
<feature type="chain" id="PRO_5037616357" evidence="1">
    <location>
        <begin position="28"/>
        <end position="116"/>
    </location>
</feature>
<comment type="caution">
    <text evidence="2">The sequence shown here is derived from an EMBL/GenBank/DDBJ whole genome shotgun (WGS) entry which is preliminary data.</text>
</comment>
<dbReference type="Proteomes" id="UP000737113">
    <property type="component" value="Unassembled WGS sequence"/>
</dbReference>
<sequence length="116" mass="13298">MFCDRIMPARRPYLLGSLLMMALPAVAGQVLVHDGTQALDVFAVRDAVIREQEWQEALRFQQQLQILQALPLGCVSFSRPYTYYDCAGRFYRPYQQRGQENPQQFYIQITPPGPGS</sequence>
<evidence type="ECO:0000313" key="2">
    <source>
        <dbReference type="EMBL" id="NMH65435.1"/>
    </source>
</evidence>
<organism evidence="2 3">
    <name type="scientific">Shewanella salipaludis</name>
    <dbReference type="NCBI Taxonomy" id="2723052"/>
    <lineage>
        <taxon>Bacteria</taxon>
        <taxon>Pseudomonadati</taxon>
        <taxon>Pseudomonadota</taxon>
        <taxon>Gammaproteobacteria</taxon>
        <taxon>Alteromonadales</taxon>
        <taxon>Shewanellaceae</taxon>
        <taxon>Shewanella</taxon>
    </lineage>
</organism>
<protein>
    <submittedName>
        <fullName evidence="2">Uncharacterized protein</fullName>
    </submittedName>
</protein>
<accession>A0A972JJR7</accession>
<evidence type="ECO:0000256" key="1">
    <source>
        <dbReference type="SAM" id="SignalP"/>
    </source>
</evidence>
<keyword evidence="3" id="KW-1185">Reference proteome</keyword>
<gene>
    <name evidence="2" type="ORF">HC757_09650</name>
</gene>
<reference evidence="2" key="1">
    <citation type="submission" date="2020-04" db="EMBL/GenBank/DDBJ databases">
        <title>Description of Shewanella salipaludis sp. nov., isolated from a salt marsh.</title>
        <authorList>
            <person name="Park S."/>
            <person name="Yoon J.-H."/>
        </authorList>
    </citation>
    <scope>NUCLEOTIDE SEQUENCE</scope>
    <source>
        <strain evidence="2">SHSM-M6</strain>
    </source>
</reference>
<feature type="signal peptide" evidence="1">
    <location>
        <begin position="1"/>
        <end position="27"/>
    </location>
</feature>
<evidence type="ECO:0000313" key="3">
    <source>
        <dbReference type="Proteomes" id="UP000737113"/>
    </source>
</evidence>